<dbReference type="FunFam" id="1.20.5.690:FF:000004">
    <property type="entry name" value="Importin subunit alpha"/>
    <property type="match status" value="1"/>
</dbReference>
<keyword evidence="1" id="KW-0813">Transport</keyword>
<dbReference type="SUPFAM" id="SSF48371">
    <property type="entry name" value="ARM repeat"/>
    <property type="match status" value="1"/>
</dbReference>
<reference evidence="4" key="1">
    <citation type="journal article" date="2014" name="Nat. Commun.">
        <title>The rainbow trout genome provides novel insights into evolution after whole-genome duplication in vertebrates.</title>
        <authorList>
            <person name="Berthelot C."/>
            <person name="Brunet F."/>
            <person name="Chalopin D."/>
            <person name="Juanchich A."/>
            <person name="Bernard M."/>
            <person name="Noel B."/>
            <person name="Bento P."/>
            <person name="Da Silva C."/>
            <person name="Labadie K."/>
            <person name="Alberti A."/>
            <person name="Aury J.M."/>
            <person name="Louis A."/>
            <person name="Dehais P."/>
            <person name="Bardou P."/>
            <person name="Montfort J."/>
            <person name="Klopp C."/>
            <person name="Cabau C."/>
            <person name="Gaspin C."/>
            <person name="Thorgaard G.H."/>
            <person name="Boussaha M."/>
            <person name="Quillet E."/>
            <person name="Guyomard R."/>
            <person name="Galiana D."/>
            <person name="Bobe J."/>
            <person name="Volff J.N."/>
            <person name="Genet C."/>
            <person name="Wincker P."/>
            <person name="Jaillon O."/>
            <person name="Roest Crollius H."/>
            <person name="Guiguen Y."/>
        </authorList>
    </citation>
    <scope>NUCLEOTIDE SEQUENCE [LARGE SCALE GENOMIC DNA]</scope>
</reference>
<dbReference type="Proteomes" id="UP000193380">
    <property type="component" value="Unassembled WGS sequence"/>
</dbReference>
<protein>
    <recommendedName>
        <fullName evidence="3">IBB domain-containing protein</fullName>
    </recommendedName>
</protein>
<dbReference type="InterPro" id="IPR036975">
    <property type="entry name" value="Importin-a_IBB_sf"/>
</dbReference>
<dbReference type="GO" id="GO:0006606">
    <property type="term" value="P:protein import into nucleus"/>
    <property type="evidence" value="ECO:0007669"/>
    <property type="project" value="InterPro"/>
</dbReference>
<dbReference type="STRING" id="8022.A0A060XXF6"/>
<feature type="compositionally biased region" description="Basic and acidic residues" evidence="2">
    <location>
        <begin position="18"/>
        <end position="37"/>
    </location>
</feature>
<gene>
    <name evidence="4" type="ORF">GSONMT00004135001</name>
</gene>
<dbReference type="AlphaFoldDB" id="A0A060XXF6"/>
<evidence type="ECO:0000313" key="5">
    <source>
        <dbReference type="Proteomes" id="UP000193380"/>
    </source>
</evidence>
<accession>A0A060XXF6</accession>
<feature type="region of interest" description="Disordered" evidence="2">
    <location>
        <begin position="1"/>
        <end position="82"/>
    </location>
</feature>
<dbReference type="EMBL" id="FR906416">
    <property type="protein sequence ID" value="CDQ84348.1"/>
    <property type="molecule type" value="Genomic_DNA"/>
</dbReference>
<evidence type="ECO:0000256" key="1">
    <source>
        <dbReference type="PROSITE-ProRule" id="PRU00561"/>
    </source>
</evidence>
<organism evidence="4 5">
    <name type="scientific">Oncorhynchus mykiss</name>
    <name type="common">Rainbow trout</name>
    <name type="synonym">Salmo gairdneri</name>
    <dbReference type="NCBI Taxonomy" id="8022"/>
    <lineage>
        <taxon>Eukaryota</taxon>
        <taxon>Metazoa</taxon>
        <taxon>Chordata</taxon>
        <taxon>Craniata</taxon>
        <taxon>Vertebrata</taxon>
        <taxon>Euteleostomi</taxon>
        <taxon>Actinopterygii</taxon>
        <taxon>Neopterygii</taxon>
        <taxon>Teleostei</taxon>
        <taxon>Protacanthopterygii</taxon>
        <taxon>Salmoniformes</taxon>
        <taxon>Salmonidae</taxon>
        <taxon>Salmoninae</taxon>
        <taxon>Oncorhynchus</taxon>
    </lineage>
</organism>
<dbReference type="InterPro" id="IPR016024">
    <property type="entry name" value="ARM-type_fold"/>
</dbReference>
<dbReference type="PaxDb" id="8022-A0A060XXF6"/>
<feature type="compositionally biased region" description="Polar residues" evidence="2">
    <location>
        <begin position="70"/>
        <end position="82"/>
    </location>
</feature>
<dbReference type="InterPro" id="IPR002652">
    <property type="entry name" value="Importin-a_IBB"/>
</dbReference>
<name>A0A060XXF6_ONCMY</name>
<evidence type="ECO:0000313" key="4">
    <source>
        <dbReference type="EMBL" id="CDQ84348.1"/>
    </source>
</evidence>
<dbReference type="Pfam" id="PF01749">
    <property type="entry name" value="IBB"/>
    <property type="match status" value="1"/>
</dbReference>
<evidence type="ECO:0000256" key="2">
    <source>
        <dbReference type="SAM" id="MobiDB-lite"/>
    </source>
</evidence>
<sequence length="105" mass="12131">MAENADLDNHRIKSFKNKGRDVETMRRHRNDVTVELRKNKRDKHLLKKRNVPQEDSLEDSDIDSDFKGDNNASTQPRQCRSGFGTSLSVLEWPSQSSDLNPVEHL</sequence>
<dbReference type="GO" id="GO:0061608">
    <property type="term" value="F:nuclear import signal receptor activity"/>
    <property type="evidence" value="ECO:0007669"/>
    <property type="project" value="InterPro"/>
</dbReference>
<dbReference type="PROSITE" id="PS51214">
    <property type="entry name" value="IBB"/>
    <property type="match status" value="1"/>
</dbReference>
<feature type="compositionally biased region" description="Basic residues" evidence="2">
    <location>
        <begin position="38"/>
        <end position="50"/>
    </location>
</feature>
<evidence type="ECO:0000259" key="3">
    <source>
        <dbReference type="PROSITE" id="PS51214"/>
    </source>
</evidence>
<reference evidence="4" key="2">
    <citation type="submission" date="2014-03" db="EMBL/GenBank/DDBJ databases">
        <authorList>
            <person name="Genoscope - CEA"/>
        </authorList>
    </citation>
    <scope>NUCLEOTIDE SEQUENCE</scope>
</reference>
<proteinExistence type="predicted"/>
<feature type="domain" description="IBB" evidence="3">
    <location>
        <begin position="1"/>
        <end position="58"/>
    </location>
</feature>
<dbReference type="Gene3D" id="1.20.5.690">
    <property type="entry name" value="Importin-alpha, importin-beta-binding domain"/>
    <property type="match status" value="1"/>
</dbReference>